<reference evidence="12 16" key="2">
    <citation type="submission" date="2019-07" db="EMBL/GenBank/DDBJ databases">
        <title>Whole genome shotgun sequence of Clostridium butyricum NBRC 3858.</title>
        <authorList>
            <person name="Hosoyama A."/>
            <person name="Uohara A."/>
            <person name="Ohji S."/>
            <person name="Ichikawa N."/>
        </authorList>
    </citation>
    <scope>NUCLEOTIDE SEQUENCE [LARGE SCALE GENOMIC DNA]</scope>
    <source>
        <strain evidence="12 16">NBRC 3858</strain>
    </source>
</reference>
<evidence type="ECO:0000313" key="17">
    <source>
        <dbReference type="Proteomes" id="UP000474042"/>
    </source>
</evidence>
<dbReference type="CDD" id="cd06261">
    <property type="entry name" value="TM_PBP2"/>
    <property type="match status" value="1"/>
</dbReference>
<feature type="transmembrane region" description="Helical" evidence="9">
    <location>
        <begin position="86"/>
        <end position="105"/>
    </location>
</feature>
<dbReference type="InterPro" id="IPR011867">
    <property type="entry name" value="ModB_ABC"/>
</dbReference>
<evidence type="ECO:0000256" key="5">
    <source>
        <dbReference type="ARBA" id="ARBA00022505"/>
    </source>
</evidence>
<dbReference type="GO" id="GO:0005886">
    <property type="term" value="C:plasma membrane"/>
    <property type="evidence" value="ECO:0007669"/>
    <property type="project" value="UniProtKB-SubCell"/>
</dbReference>
<dbReference type="Proteomes" id="UP000321089">
    <property type="component" value="Unassembled WGS sequence"/>
</dbReference>
<evidence type="ECO:0000256" key="9">
    <source>
        <dbReference type="RuleBase" id="RU363032"/>
    </source>
</evidence>
<reference evidence="14 15" key="1">
    <citation type="submission" date="2016-01" db="EMBL/GenBank/DDBJ databases">
        <title>Characterization of the Clostridium difficile lineages that are prevalent in Hong Kong and China.</title>
        <authorList>
            <person name="Kwok J.S.-L."/>
            <person name="Lam W.-Y."/>
            <person name="Ip M."/>
            <person name="Chan T.-F."/>
            <person name="Hawkey P.M."/>
            <person name="Tsui S.K.-W."/>
        </authorList>
    </citation>
    <scope>NUCLEOTIDE SEQUENCE [LARGE SCALE GENOMIC DNA]</scope>
    <source>
        <strain evidence="14 15">300064</strain>
    </source>
</reference>
<evidence type="ECO:0000256" key="2">
    <source>
        <dbReference type="ARBA" id="ARBA00007069"/>
    </source>
</evidence>
<name>A0A2S7FBD4_CLOBU</name>
<dbReference type="GO" id="GO:0015098">
    <property type="term" value="F:molybdate ion transmembrane transporter activity"/>
    <property type="evidence" value="ECO:0007669"/>
    <property type="project" value="UniProtKB-UniRule"/>
</dbReference>
<dbReference type="Proteomes" id="UP000238081">
    <property type="component" value="Unassembled WGS sequence"/>
</dbReference>
<dbReference type="AlphaFoldDB" id="A0A2S7FBD4"/>
<dbReference type="Pfam" id="PF00528">
    <property type="entry name" value="BPD_transp_1"/>
    <property type="match status" value="1"/>
</dbReference>
<evidence type="ECO:0000313" key="15">
    <source>
        <dbReference type="Proteomes" id="UP000238081"/>
    </source>
</evidence>
<dbReference type="NCBIfam" id="TIGR02141">
    <property type="entry name" value="modB_ABC"/>
    <property type="match status" value="1"/>
</dbReference>
<comment type="subcellular location">
    <subcellularLocation>
        <location evidence="1 9">Cell membrane</location>
        <topology evidence="1 9">Multi-pass membrane protein</topology>
    </subcellularLocation>
</comment>
<comment type="function">
    <text evidence="10">Part of the binding-protein-dependent transport system for molybdenum; probably responsible for the translocation of the substrate across the membrane.</text>
</comment>
<dbReference type="SUPFAM" id="SSF161098">
    <property type="entry name" value="MetI-like"/>
    <property type="match status" value="1"/>
</dbReference>
<gene>
    <name evidence="13" type="primary">modB</name>
    <name evidence="12" type="synonym">modB_2</name>
    <name evidence="14" type="ORF">AWN73_12025</name>
    <name evidence="12" type="ORF">CBU02nite_21180</name>
    <name evidence="13" type="ORF">GND98_011110</name>
</gene>
<feature type="domain" description="ABC transmembrane type-1" evidence="11">
    <location>
        <begin position="8"/>
        <end position="212"/>
    </location>
</feature>
<feature type="transmembrane region" description="Helical" evidence="9">
    <location>
        <begin position="15"/>
        <end position="34"/>
    </location>
</feature>
<keyword evidence="4 10" id="KW-1003">Cell membrane</keyword>
<feature type="transmembrane region" description="Helical" evidence="9">
    <location>
        <begin position="194"/>
        <end position="216"/>
    </location>
</feature>
<organism evidence="14 15">
    <name type="scientific">Clostridium butyricum</name>
    <dbReference type="NCBI Taxonomy" id="1492"/>
    <lineage>
        <taxon>Bacteria</taxon>
        <taxon>Bacillati</taxon>
        <taxon>Bacillota</taxon>
        <taxon>Clostridia</taxon>
        <taxon>Eubacteriales</taxon>
        <taxon>Clostridiaceae</taxon>
        <taxon>Clostridium</taxon>
    </lineage>
</organism>
<proteinExistence type="inferred from homology"/>
<evidence type="ECO:0000313" key="12">
    <source>
        <dbReference type="EMBL" id="GEQ21612.1"/>
    </source>
</evidence>
<keyword evidence="3 9" id="KW-0813">Transport</keyword>
<dbReference type="InterPro" id="IPR000515">
    <property type="entry name" value="MetI-like"/>
</dbReference>
<evidence type="ECO:0000256" key="7">
    <source>
        <dbReference type="ARBA" id="ARBA00022989"/>
    </source>
</evidence>
<evidence type="ECO:0000256" key="3">
    <source>
        <dbReference type="ARBA" id="ARBA00022448"/>
    </source>
</evidence>
<dbReference type="Gene3D" id="1.10.3720.10">
    <property type="entry name" value="MetI-like"/>
    <property type="match status" value="1"/>
</dbReference>
<comment type="similarity">
    <text evidence="2 10">Belongs to the binding-protein-dependent transport system permease family. CysTW subfamily.</text>
</comment>
<evidence type="ECO:0000313" key="14">
    <source>
        <dbReference type="EMBL" id="PPV15366.1"/>
    </source>
</evidence>
<dbReference type="EMBL" id="BKBC01000027">
    <property type="protein sequence ID" value="GEQ21612.1"/>
    <property type="molecule type" value="Genomic_DNA"/>
</dbReference>
<keyword evidence="5 10" id="KW-0500">Molybdenum</keyword>
<dbReference type="EMBL" id="WOFV02000032">
    <property type="protein sequence ID" value="NAS18401.1"/>
    <property type="molecule type" value="Genomic_DNA"/>
</dbReference>
<evidence type="ECO:0000256" key="4">
    <source>
        <dbReference type="ARBA" id="ARBA00022475"/>
    </source>
</evidence>
<dbReference type="PANTHER" id="PTHR30183">
    <property type="entry name" value="MOLYBDENUM TRANSPORT SYSTEM PERMEASE PROTEIN MODB"/>
    <property type="match status" value="1"/>
</dbReference>
<feature type="transmembrane region" description="Helical" evidence="9">
    <location>
        <begin position="133"/>
        <end position="155"/>
    </location>
</feature>
<evidence type="ECO:0000313" key="13">
    <source>
        <dbReference type="EMBL" id="NAS18401.1"/>
    </source>
</evidence>
<dbReference type="EMBL" id="LRDH01000100">
    <property type="protein sequence ID" value="PPV15366.1"/>
    <property type="molecule type" value="Genomic_DNA"/>
</dbReference>
<evidence type="ECO:0000259" key="11">
    <source>
        <dbReference type="PROSITE" id="PS50928"/>
    </source>
</evidence>
<sequence>MITDFSPFWISIKTSLLSTFITFIIGVPIAYIIAKTDNKFKGFIDGIITLPLILPPTVVGFFLLILCGKNGPVGIFLRNFFDVTLIFSWPATVISAIVVAFPMMYRSTRSSFEQVDSNILNAARTLGLNEFSIFYKIAVPLAYPGIIGGVVLTFARAMGEFGATLMLAGNIPGKTQTMPLAIFFAVEGGNMSQAMLWVIIIIIFSLSMILIMNYWSSIQDKILGRRK</sequence>
<evidence type="ECO:0000256" key="8">
    <source>
        <dbReference type="ARBA" id="ARBA00023136"/>
    </source>
</evidence>
<keyword evidence="6 9" id="KW-0812">Transmembrane</keyword>
<feature type="transmembrane region" description="Helical" evidence="9">
    <location>
        <begin position="46"/>
        <end position="66"/>
    </location>
</feature>
<keyword evidence="8 9" id="KW-0472">Membrane</keyword>
<protein>
    <recommendedName>
        <fullName evidence="10">Molybdenum transport system permease</fullName>
    </recommendedName>
</protein>
<accession>A0A2S7FBD4</accession>
<keyword evidence="7 9" id="KW-1133">Transmembrane helix</keyword>
<evidence type="ECO:0000256" key="1">
    <source>
        <dbReference type="ARBA" id="ARBA00004651"/>
    </source>
</evidence>
<reference evidence="13 17" key="3">
    <citation type="submission" date="2020-01" db="EMBL/GenBank/DDBJ databases">
        <title>Genome sequence of a 1,3-propanediol producer, Clostridium butyricum S3.</title>
        <authorList>
            <person name="Zhou J."/>
        </authorList>
    </citation>
    <scope>NUCLEOTIDE SEQUENCE [LARGE SCALE GENOMIC DNA]</scope>
    <source>
        <strain evidence="13 17">S3</strain>
    </source>
</reference>
<evidence type="ECO:0000313" key="16">
    <source>
        <dbReference type="Proteomes" id="UP000321089"/>
    </source>
</evidence>
<dbReference type="PANTHER" id="PTHR30183:SF3">
    <property type="entry name" value="MOLYBDENUM TRANSPORT SYSTEM PERMEASE PROTEIN MODB"/>
    <property type="match status" value="1"/>
</dbReference>
<dbReference type="PROSITE" id="PS50928">
    <property type="entry name" value="ABC_TM1"/>
    <property type="match status" value="1"/>
</dbReference>
<dbReference type="Proteomes" id="UP000474042">
    <property type="component" value="Unassembled WGS sequence"/>
</dbReference>
<evidence type="ECO:0000256" key="6">
    <source>
        <dbReference type="ARBA" id="ARBA00022692"/>
    </source>
</evidence>
<comment type="caution">
    <text evidence="14">The sequence shown here is derived from an EMBL/GenBank/DDBJ whole genome shotgun (WGS) entry which is preliminary data.</text>
</comment>
<dbReference type="RefSeq" id="WP_024041276.1">
    <property type="nucleotide sequence ID" value="NZ_BKBC01000027.1"/>
</dbReference>
<evidence type="ECO:0000256" key="10">
    <source>
        <dbReference type="RuleBase" id="RU365097"/>
    </source>
</evidence>
<dbReference type="InterPro" id="IPR035906">
    <property type="entry name" value="MetI-like_sf"/>
</dbReference>